<protein>
    <submittedName>
        <fullName evidence="8">Uncharacterized protein</fullName>
    </submittedName>
</protein>
<dbReference type="GO" id="GO:0005634">
    <property type="term" value="C:nucleus"/>
    <property type="evidence" value="ECO:0007669"/>
    <property type="project" value="TreeGrafter"/>
</dbReference>
<dbReference type="SUPFAM" id="SSF103111">
    <property type="entry name" value="Activator of Hsp90 ATPase, Aha1"/>
    <property type="match status" value="1"/>
</dbReference>
<dbReference type="EMBL" id="LUGG01000018">
    <property type="protein sequence ID" value="OBZ69321.1"/>
    <property type="molecule type" value="Genomic_DNA"/>
</dbReference>
<dbReference type="InterPro" id="IPR001650">
    <property type="entry name" value="Helicase_C-like"/>
</dbReference>
<evidence type="ECO:0000256" key="1">
    <source>
        <dbReference type="ARBA" id="ARBA00006817"/>
    </source>
</evidence>
<dbReference type="Gene3D" id="3.30.530.20">
    <property type="match status" value="1"/>
</dbReference>
<evidence type="ECO:0000313" key="8">
    <source>
        <dbReference type="EMBL" id="OBZ69321.1"/>
    </source>
</evidence>
<dbReference type="InterPro" id="IPR023393">
    <property type="entry name" value="START-like_dom_sf"/>
</dbReference>
<evidence type="ECO:0000256" key="2">
    <source>
        <dbReference type="ARBA" id="ARBA00022741"/>
    </source>
</evidence>
<accession>A0A1C7LX97</accession>
<organism evidence="8 9">
    <name type="scientific">Grifola frondosa</name>
    <name type="common">Maitake</name>
    <name type="synonym">Polyporus frondosus</name>
    <dbReference type="NCBI Taxonomy" id="5627"/>
    <lineage>
        <taxon>Eukaryota</taxon>
        <taxon>Fungi</taxon>
        <taxon>Dikarya</taxon>
        <taxon>Basidiomycota</taxon>
        <taxon>Agaricomycotina</taxon>
        <taxon>Agaricomycetes</taxon>
        <taxon>Polyporales</taxon>
        <taxon>Grifolaceae</taxon>
        <taxon>Grifola</taxon>
    </lineage>
</organism>
<sequence>MTAIPPSMPASTANWHWKNKTVTPWAKTWFERELTSIAVKGDDTEEVSVTHVTEVDGDVELGQRKSKLITIYDCKVVLEWKGIASDGTEVSGKLTIPEVSHEVTLDGLSDYVYEWSLTTARSPAVDAVFALAKARLPAALEEKFAAFPAAIVDTHGRDLTVSAEVSRTGTPAPPSGSGASTPALAKPAATTKKAEERKAEKVNTTTVTVEANFMAAADDLFGLLTEEKRIPAWTRAPAKSAAQAGTEYSLFGGGVKGKFISLSPPKEFVQTWALSSPTWPTGHEATLTTTLEQSSDSTKITWSLQGVPLGLEDEINTNLQGYYVHGLKAIGPISCIAMNKASFGIYDALVNFLAAGTLSLPLSGAPPLFGGPAQDGWPKFPGCAPFEQLFVNEADSSLGKMLDFLVLRHFIAATCQCAVEASTGSHVLILRIYLIPWDLPNTQGALHRRDEASVLKPARRYLKALLTRVVQEEAAWGGCARQASSSRPPKTFLDQSVDNRTLLEIYNDLPSPTATGESLEVPALRSTLYPYQRRTVATMLARELNSGTIPNPLFIEIFGINGTVFFLQPATMEILREAPQMVPTRGGILCEELGTGKTVMMLALILATLDQLPAPEESFIDERPVMTPLSFRHFRTGASLAAEHQLARGRRKSKREKDRESYRVSADFPSLVEIILHYCRTMPDGLDLRGYQERLEQRNLWSPLMANVPYYLHYKEVPNDRRSQRHQEHPGPKTMYLSAATLVVVPDNLLTQWTNEINKHCLDVLRVLVLNDAKQELMDAPVLASSFDIILMTHSRFGREEQKNRTDSLHSWTSCKCPGSWATRVPKCRCNSHADVSQLLQIRFKRLVVDEGHIASSRNSAFSHFAQCLSVERRWIMTGTPTTNLLGLAFGQGSELQYPSEDEPEDQSPRKWDYSERADLRKLGTMMADFLGVPIFAAEATFTRCVVAPLFEPSCPGPGAIQVLTQVMGSTMVRHRIEDVEVDCTLPLLSHETVLLDLDLYAVKTYNAMQAAIAINAVDSERKDQVRLNSLVPYKPTNLRQDYLFHPRNTGQLRRLVGSISHVMFWHVDDNLFRVDEVLKNAEKALETALKRQKGSEDIELIQQSITHLKFLMSAPTASLARIVSFGDDVKEEERKREELSRALQRRKKKGSRAAKDADADVQNAHDSVGRATSQEKLEEMRRELQAAEARVNASFDSVLSSRRRQDRGTTSSKLDYMLNEILQHSSEEKFLIFSASVSTLAFIAEALDVIRVKYLEYNSLLRRHFRQDVVTTFETSDLYRVLLMELKHGARGLNLVSASRVIFCEPVWQADVESQAIKRVHRIGQTRLVTVKTLAIRSTSEEVMVTRRDALRGTKEELTNEPTDDRTVRDFIEHPTFLTETASARPKAIDVPLLDTKILRLRQLEPRGAIDVVANIPQDSPSHDRTSSTHEGPPKKRVRFTEV</sequence>
<dbReference type="Pfam" id="PF00271">
    <property type="entry name" value="Helicase_C"/>
    <property type="match status" value="1"/>
</dbReference>
<gene>
    <name evidence="8" type="ORF">A0H81_10948</name>
</gene>
<dbReference type="InterPro" id="IPR049730">
    <property type="entry name" value="SNF2/RAD54-like_C"/>
</dbReference>
<dbReference type="Proteomes" id="UP000092993">
    <property type="component" value="Unassembled WGS sequence"/>
</dbReference>
<evidence type="ECO:0000259" key="6">
    <source>
        <dbReference type="PROSITE" id="PS51192"/>
    </source>
</evidence>
<dbReference type="Gene3D" id="3.15.10.20">
    <property type="entry name" value="Activator of Hsp90 ATPase Aha1, N-terminal domain"/>
    <property type="match status" value="1"/>
</dbReference>
<dbReference type="SMART" id="SM01000">
    <property type="entry name" value="Aha1_N"/>
    <property type="match status" value="1"/>
</dbReference>
<feature type="domain" description="Helicase C-terminal" evidence="7">
    <location>
        <begin position="1218"/>
        <end position="1370"/>
    </location>
</feature>
<dbReference type="OrthoDB" id="2801544at2759"/>
<dbReference type="InterPro" id="IPR038718">
    <property type="entry name" value="SNF2-like_sf"/>
</dbReference>
<dbReference type="InterPro" id="IPR050628">
    <property type="entry name" value="SNF2_RAD54_helicase_TF"/>
</dbReference>
<dbReference type="SUPFAM" id="SSF55961">
    <property type="entry name" value="Bet v1-like"/>
    <property type="match status" value="1"/>
</dbReference>
<dbReference type="GO" id="GO:0008094">
    <property type="term" value="F:ATP-dependent activity, acting on DNA"/>
    <property type="evidence" value="ECO:0007669"/>
    <property type="project" value="TreeGrafter"/>
</dbReference>
<dbReference type="CDD" id="cd18793">
    <property type="entry name" value="SF2_C_SNF"/>
    <property type="match status" value="1"/>
</dbReference>
<dbReference type="Pfam" id="PF09229">
    <property type="entry name" value="Aha1_N"/>
    <property type="match status" value="1"/>
</dbReference>
<comment type="caution">
    <text evidence="8">The sequence shown here is derived from an EMBL/GenBank/DDBJ whole genome shotgun (WGS) entry which is preliminary data.</text>
</comment>
<dbReference type="STRING" id="5627.A0A1C7LX97"/>
<name>A0A1C7LX97_GRIFR</name>
<dbReference type="GO" id="GO:0006281">
    <property type="term" value="P:DNA repair"/>
    <property type="evidence" value="ECO:0007669"/>
    <property type="project" value="TreeGrafter"/>
</dbReference>
<dbReference type="GO" id="GO:0016787">
    <property type="term" value="F:hydrolase activity"/>
    <property type="evidence" value="ECO:0007669"/>
    <property type="project" value="UniProtKB-KW"/>
</dbReference>
<dbReference type="InterPro" id="IPR013538">
    <property type="entry name" value="ASHA1/2-like_C"/>
</dbReference>
<feature type="compositionally biased region" description="Basic residues" evidence="5">
    <location>
        <begin position="1144"/>
        <end position="1153"/>
    </location>
</feature>
<dbReference type="PANTHER" id="PTHR45626">
    <property type="entry name" value="TRANSCRIPTION TERMINATION FACTOR 2-RELATED"/>
    <property type="match status" value="1"/>
</dbReference>
<dbReference type="InterPro" id="IPR015310">
    <property type="entry name" value="AHSA1-like_N"/>
</dbReference>
<dbReference type="SMART" id="SM00487">
    <property type="entry name" value="DEXDc"/>
    <property type="match status" value="1"/>
</dbReference>
<dbReference type="Gene3D" id="3.40.50.300">
    <property type="entry name" value="P-loop containing nucleotide triphosphate hydrolases"/>
    <property type="match status" value="1"/>
</dbReference>
<reference evidence="8 9" key="1">
    <citation type="submission" date="2016-03" db="EMBL/GenBank/DDBJ databases">
        <title>Whole genome sequencing of Grifola frondosa 9006-11.</title>
        <authorList>
            <person name="Min B."/>
            <person name="Park H."/>
            <person name="Kim J.-G."/>
            <person name="Cho H."/>
            <person name="Oh Y.-L."/>
            <person name="Kong W.-S."/>
            <person name="Choi I.-G."/>
        </authorList>
    </citation>
    <scope>NUCLEOTIDE SEQUENCE [LARGE SCALE GENOMIC DNA]</scope>
    <source>
        <strain evidence="8 9">9006-11</strain>
    </source>
</reference>
<dbReference type="InterPro" id="IPR036338">
    <property type="entry name" value="Aha1"/>
</dbReference>
<evidence type="ECO:0000256" key="3">
    <source>
        <dbReference type="ARBA" id="ARBA00022801"/>
    </source>
</evidence>
<dbReference type="GO" id="GO:0001671">
    <property type="term" value="F:ATPase activator activity"/>
    <property type="evidence" value="ECO:0007669"/>
    <property type="project" value="InterPro"/>
</dbReference>
<evidence type="ECO:0000256" key="4">
    <source>
        <dbReference type="ARBA" id="ARBA00022840"/>
    </source>
</evidence>
<dbReference type="PROSITE" id="PS51192">
    <property type="entry name" value="HELICASE_ATP_BIND_1"/>
    <property type="match status" value="1"/>
</dbReference>
<feature type="region of interest" description="Disordered" evidence="5">
    <location>
        <begin position="1142"/>
        <end position="1184"/>
    </location>
</feature>
<dbReference type="GO" id="GO:0005524">
    <property type="term" value="F:ATP binding"/>
    <property type="evidence" value="ECO:0007669"/>
    <property type="project" value="UniProtKB-KW"/>
</dbReference>
<evidence type="ECO:0000256" key="5">
    <source>
        <dbReference type="SAM" id="MobiDB-lite"/>
    </source>
</evidence>
<keyword evidence="3" id="KW-0378">Hydrolase</keyword>
<dbReference type="SMART" id="SM00490">
    <property type="entry name" value="HELICc"/>
    <property type="match status" value="1"/>
</dbReference>
<dbReference type="Pfam" id="PF08327">
    <property type="entry name" value="AHSA1"/>
    <property type="match status" value="1"/>
</dbReference>
<dbReference type="PROSITE" id="PS51194">
    <property type="entry name" value="HELICASE_CTER"/>
    <property type="match status" value="1"/>
</dbReference>
<keyword evidence="4" id="KW-0067">ATP-binding</keyword>
<dbReference type="Pfam" id="PF00176">
    <property type="entry name" value="SNF2-rel_dom"/>
    <property type="match status" value="1"/>
</dbReference>
<dbReference type="GO" id="GO:0051087">
    <property type="term" value="F:protein-folding chaperone binding"/>
    <property type="evidence" value="ECO:0007669"/>
    <property type="project" value="InterPro"/>
</dbReference>
<feature type="region of interest" description="Disordered" evidence="5">
    <location>
        <begin position="165"/>
        <end position="203"/>
    </location>
</feature>
<feature type="compositionally biased region" description="Basic and acidic residues" evidence="5">
    <location>
        <begin position="192"/>
        <end position="201"/>
    </location>
</feature>
<keyword evidence="9" id="KW-1185">Reference proteome</keyword>
<dbReference type="PANTHER" id="PTHR45626:SF51">
    <property type="entry name" value="SNF2-RELATED DOMAIN-CONTAINING PROTEIN"/>
    <property type="match status" value="1"/>
</dbReference>
<dbReference type="CDD" id="cd08892">
    <property type="entry name" value="SRPBCC_Aha1"/>
    <property type="match status" value="1"/>
</dbReference>
<keyword evidence="2" id="KW-0547">Nucleotide-binding</keyword>
<comment type="similarity">
    <text evidence="1">Belongs to the AHA1 family.</text>
</comment>
<dbReference type="Gene3D" id="3.40.50.10810">
    <property type="entry name" value="Tandem AAA-ATPase domain"/>
    <property type="match status" value="1"/>
</dbReference>
<evidence type="ECO:0000313" key="9">
    <source>
        <dbReference type="Proteomes" id="UP000092993"/>
    </source>
</evidence>
<dbReference type="InterPro" id="IPR000330">
    <property type="entry name" value="SNF2_N"/>
</dbReference>
<evidence type="ECO:0000259" key="7">
    <source>
        <dbReference type="PROSITE" id="PS51194"/>
    </source>
</evidence>
<feature type="region of interest" description="Disordered" evidence="5">
    <location>
        <begin position="1416"/>
        <end position="1444"/>
    </location>
</feature>
<dbReference type="InterPro" id="IPR014001">
    <property type="entry name" value="Helicase_ATP-bd"/>
</dbReference>
<proteinExistence type="inferred from homology"/>
<feature type="compositionally biased region" description="Basic and acidic residues" evidence="5">
    <location>
        <begin position="1174"/>
        <end position="1184"/>
    </location>
</feature>
<dbReference type="SUPFAM" id="SSF52540">
    <property type="entry name" value="P-loop containing nucleoside triphosphate hydrolases"/>
    <property type="match status" value="2"/>
</dbReference>
<feature type="compositionally biased region" description="Low complexity" evidence="5">
    <location>
        <begin position="175"/>
        <end position="191"/>
    </location>
</feature>
<feature type="domain" description="Helicase ATP-binding" evidence="6">
    <location>
        <begin position="741"/>
        <end position="899"/>
    </location>
</feature>
<dbReference type="InterPro" id="IPR027417">
    <property type="entry name" value="P-loop_NTPase"/>
</dbReference>
<dbReference type="OMA" id="LLHEMNY"/>
<feature type="compositionally biased region" description="Basic and acidic residues" evidence="5">
    <location>
        <begin position="1422"/>
        <end position="1444"/>
    </location>
</feature>